<evidence type="ECO:0000256" key="1">
    <source>
        <dbReference type="ARBA" id="ARBA00012499"/>
    </source>
</evidence>
<sequence>MAHGYGKTPEALSRLTDSQFRVTQKDGTEPAFRNEYWNNHEAGIYVDVVSASRCSRLSTSTTAAPVGRASAALRFIPLSELEAQGYGRYRSLFGTDDTSTEGRTP</sequence>
<dbReference type="Proteomes" id="UP001500443">
    <property type="component" value="Unassembled WGS sequence"/>
</dbReference>
<evidence type="ECO:0000259" key="4">
    <source>
        <dbReference type="PROSITE" id="PS51790"/>
    </source>
</evidence>
<dbReference type="EC" id="1.8.4.12" evidence="1"/>
<keyword evidence="2" id="KW-0560">Oxidoreductase</keyword>
<dbReference type="InterPro" id="IPR011057">
    <property type="entry name" value="Mss4-like_sf"/>
</dbReference>
<keyword evidence="6" id="KW-1185">Reference proteome</keyword>
<dbReference type="Pfam" id="PF01641">
    <property type="entry name" value="SelR"/>
    <property type="match status" value="1"/>
</dbReference>
<evidence type="ECO:0000256" key="2">
    <source>
        <dbReference type="ARBA" id="ARBA00023002"/>
    </source>
</evidence>
<dbReference type="Gene3D" id="2.170.150.20">
    <property type="entry name" value="Peptide methionine sulfoxide reductase"/>
    <property type="match status" value="1"/>
</dbReference>
<dbReference type="SUPFAM" id="SSF51316">
    <property type="entry name" value="Mss4-like"/>
    <property type="match status" value="1"/>
</dbReference>
<name>A0ABN2X772_9ACTN</name>
<dbReference type="PANTHER" id="PTHR10173">
    <property type="entry name" value="METHIONINE SULFOXIDE REDUCTASE"/>
    <property type="match status" value="1"/>
</dbReference>
<evidence type="ECO:0000313" key="6">
    <source>
        <dbReference type="Proteomes" id="UP001500443"/>
    </source>
</evidence>
<dbReference type="PANTHER" id="PTHR10173:SF59">
    <property type="entry name" value="PEPTIDE METHIONINE SULFOXIDE REDUCTASE MSRA_MSRB"/>
    <property type="match status" value="1"/>
</dbReference>
<protein>
    <recommendedName>
        <fullName evidence="1">peptide-methionine (R)-S-oxide reductase</fullName>
        <ecNumber evidence="1">1.8.4.12</ecNumber>
    </recommendedName>
</protein>
<reference evidence="5 6" key="1">
    <citation type="journal article" date="2019" name="Int. J. Syst. Evol. Microbiol.">
        <title>The Global Catalogue of Microorganisms (GCM) 10K type strain sequencing project: providing services to taxonomists for standard genome sequencing and annotation.</title>
        <authorList>
            <consortium name="The Broad Institute Genomics Platform"/>
            <consortium name="The Broad Institute Genome Sequencing Center for Infectious Disease"/>
            <person name="Wu L."/>
            <person name="Ma J."/>
        </authorList>
    </citation>
    <scope>NUCLEOTIDE SEQUENCE [LARGE SCALE GENOMIC DNA]</scope>
    <source>
        <strain evidence="5 6">JCM 15481</strain>
    </source>
</reference>
<accession>A0ABN2X772</accession>
<evidence type="ECO:0000256" key="3">
    <source>
        <dbReference type="ARBA" id="ARBA00048488"/>
    </source>
</evidence>
<feature type="domain" description="MsrB" evidence="4">
    <location>
        <begin position="8"/>
        <end position="50"/>
    </location>
</feature>
<comment type="catalytic activity">
    <reaction evidence="3">
        <text>L-methionyl-[protein] + [thioredoxin]-disulfide + H2O = L-methionyl-(R)-S-oxide-[protein] + [thioredoxin]-dithiol</text>
        <dbReference type="Rhea" id="RHEA:24164"/>
        <dbReference type="Rhea" id="RHEA-COMP:10698"/>
        <dbReference type="Rhea" id="RHEA-COMP:10700"/>
        <dbReference type="Rhea" id="RHEA-COMP:12313"/>
        <dbReference type="Rhea" id="RHEA-COMP:12314"/>
        <dbReference type="ChEBI" id="CHEBI:15377"/>
        <dbReference type="ChEBI" id="CHEBI:16044"/>
        <dbReference type="ChEBI" id="CHEBI:29950"/>
        <dbReference type="ChEBI" id="CHEBI:45764"/>
        <dbReference type="ChEBI" id="CHEBI:50058"/>
        <dbReference type="EC" id="1.8.4.12"/>
    </reaction>
</comment>
<dbReference type="PROSITE" id="PS51790">
    <property type="entry name" value="MSRB"/>
    <property type="match status" value="1"/>
</dbReference>
<proteinExistence type="predicted"/>
<evidence type="ECO:0000313" key="5">
    <source>
        <dbReference type="EMBL" id="GAA2106156.1"/>
    </source>
</evidence>
<organism evidence="5 6">
    <name type="scientific">Streptomyces synnematoformans</name>
    <dbReference type="NCBI Taxonomy" id="415721"/>
    <lineage>
        <taxon>Bacteria</taxon>
        <taxon>Bacillati</taxon>
        <taxon>Actinomycetota</taxon>
        <taxon>Actinomycetes</taxon>
        <taxon>Kitasatosporales</taxon>
        <taxon>Streptomycetaceae</taxon>
        <taxon>Streptomyces</taxon>
    </lineage>
</organism>
<gene>
    <name evidence="5" type="ORF">GCM10009802_00110</name>
</gene>
<comment type="caution">
    <text evidence="5">The sequence shown here is derived from an EMBL/GenBank/DDBJ whole genome shotgun (WGS) entry which is preliminary data.</text>
</comment>
<dbReference type="InterPro" id="IPR002579">
    <property type="entry name" value="Met_Sox_Rdtase_MsrB_dom"/>
</dbReference>
<dbReference type="InterPro" id="IPR028427">
    <property type="entry name" value="Met_Sox_Rdtase_MsrB"/>
</dbReference>
<dbReference type="EMBL" id="BAAAPF010000001">
    <property type="protein sequence ID" value="GAA2106156.1"/>
    <property type="molecule type" value="Genomic_DNA"/>
</dbReference>